<evidence type="ECO:0000256" key="1">
    <source>
        <dbReference type="SAM" id="Phobius"/>
    </source>
</evidence>
<dbReference type="CDD" id="cd00038">
    <property type="entry name" value="CAP_ED"/>
    <property type="match status" value="1"/>
</dbReference>
<dbReference type="GO" id="GO:0035725">
    <property type="term" value="P:sodium ion transmembrane transport"/>
    <property type="evidence" value="ECO:0007669"/>
    <property type="project" value="TreeGrafter"/>
</dbReference>
<dbReference type="Gene3D" id="2.60.120.10">
    <property type="entry name" value="Jelly Rolls"/>
    <property type="match status" value="2"/>
</dbReference>
<reference evidence="3" key="1">
    <citation type="submission" date="2020-05" db="EMBL/GenBank/DDBJ databases">
        <title>Phylogenomic resolution of chytrid fungi.</title>
        <authorList>
            <person name="Stajich J.E."/>
            <person name="Amses K."/>
            <person name="Simmons R."/>
            <person name="Seto K."/>
            <person name="Myers J."/>
            <person name="Bonds A."/>
            <person name="Quandt C.A."/>
            <person name="Barry K."/>
            <person name="Liu P."/>
            <person name="Grigoriev I."/>
            <person name="Longcore J.E."/>
            <person name="James T.Y."/>
        </authorList>
    </citation>
    <scope>NUCLEOTIDE SEQUENCE</scope>
    <source>
        <strain evidence="3">JEL0513</strain>
    </source>
</reference>
<organism evidence="3 4">
    <name type="scientific">Physocladia obscura</name>
    <dbReference type="NCBI Taxonomy" id="109957"/>
    <lineage>
        <taxon>Eukaryota</taxon>
        <taxon>Fungi</taxon>
        <taxon>Fungi incertae sedis</taxon>
        <taxon>Chytridiomycota</taxon>
        <taxon>Chytridiomycota incertae sedis</taxon>
        <taxon>Chytridiomycetes</taxon>
        <taxon>Chytridiales</taxon>
        <taxon>Chytriomycetaceae</taxon>
        <taxon>Physocladia</taxon>
    </lineage>
</organism>
<dbReference type="Proteomes" id="UP001211907">
    <property type="component" value="Unassembled WGS sequence"/>
</dbReference>
<name>A0AAD5T7I5_9FUNG</name>
<keyword evidence="1" id="KW-1133">Transmembrane helix</keyword>
<keyword evidence="1" id="KW-0472">Membrane</keyword>
<gene>
    <name evidence="3" type="primary">HCN1_6</name>
    <name evidence="3" type="ORF">HK100_007300</name>
</gene>
<sequence length="330" mass="37215">MQKIFKIGHAVALSVANTFPVGYEATNPREQCVVIVFVMLGATLYACVVGAISSIAMGYDASGRMFKQKIDELKEYMNWKHINGTTQKKILNIMESGLFALLEEMNESLRNEISAHNCRELISKVPFLRREQNDGRDDLFIGRISSALKPCYFVAGDVLFVQGEVKIALIANIPRTATVQAASPCMLYRLTRAAFDTIANTFDDVKKKVDDIYTDRMNKIRLDEETRKIVVAKEMVSKVSFLRRSELDGRDDEWFGKLLDLMVPVFFATGETIFNQGDPGHEMYIIKTGRADILVGGYKVTELEDNACFGGIIHFLYLLHCFVQHIIGQK</sequence>
<dbReference type="GO" id="GO:0005249">
    <property type="term" value="F:voltage-gated potassium channel activity"/>
    <property type="evidence" value="ECO:0007669"/>
    <property type="project" value="TreeGrafter"/>
</dbReference>
<feature type="domain" description="Cyclic nucleotide-binding" evidence="2">
    <location>
        <begin position="246"/>
        <end position="310"/>
    </location>
</feature>
<evidence type="ECO:0000259" key="2">
    <source>
        <dbReference type="PROSITE" id="PS50042"/>
    </source>
</evidence>
<accession>A0AAD5T7I5</accession>
<evidence type="ECO:0000313" key="4">
    <source>
        <dbReference type="Proteomes" id="UP001211907"/>
    </source>
</evidence>
<dbReference type="Gene3D" id="1.10.287.630">
    <property type="entry name" value="Helix hairpin bin"/>
    <property type="match status" value="1"/>
</dbReference>
<dbReference type="SUPFAM" id="SSF51206">
    <property type="entry name" value="cAMP-binding domain-like"/>
    <property type="match status" value="2"/>
</dbReference>
<dbReference type="AlphaFoldDB" id="A0AAD5T7I5"/>
<dbReference type="InterPro" id="IPR051413">
    <property type="entry name" value="K/Na_HCN_channel"/>
</dbReference>
<dbReference type="Pfam" id="PF00027">
    <property type="entry name" value="cNMP_binding"/>
    <property type="match status" value="1"/>
</dbReference>
<protein>
    <submittedName>
        <fullName evidence="3">Anaphase-promoting complex subunit Hcn1</fullName>
    </submittedName>
</protein>
<dbReference type="InterPro" id="IPR018490">
    <property type="entry name" value="cNMP-bd_dom_sf"/>
</dbReference>
<proteinExistence type="predicted"/>
<dbReference type="GO" id="GO:0098855">
    <property type="term" value="C:HCN channel complex"/>
    <property type="evidence" value="ECO:0007669"/>
    <property type="project" value="TreeGrafter"/>
</dbReference>
<keyword evidence="4" id="KW-1185">Reference proteome</keyword>
<dbReference type="GO" id="GO:0003254">
    <property type="term" value="P:regulation of membrane depolarization"/>
    <property type="evidence" value="ECO:0007669"/>
    <property type="project" value="TreeGrafter"/>
</dbReference>
<dbReference type="EMBL" id="JADGJH010000343">
    <property type="protein sequence ID" value="KAJ3130876.1"/>
    <property type="molecule type" value="Genomic_DNA"/>
</dbReference>
<dbReference type="InterPro" id="IPR000595">
    <property type="entry name" value="cNMP-bd_dom"/>
</dbReference>
<comment type="caution">
    <text evidence="3">The sequence shown here is derived from an EMBL/GenBank/DDBJ whole genome shotgun (WGS) entry which is preliminary data.</text>
</comment>
<evidence type="ECO:0000313" key="3">
    <source>
        <dbReference type="EMBL" id="KAJ3130876.1"/>
    </source>
</evidence>
<feature type="domain" description="Cyclic nucleotide-binding" evidence="2">
    <location>
        <begin position="163"/>
        <end position="216"/>
    </location>
</feature>
<dbReference type="PANTHER" id="PTHR45689:SF5">
    <property type="entry name" value="I[[H]] CHANNEL, ISOFORM E"/>
    <property type="match status" value="1"/>
</dbReference>
<feature type="transmembrane region" description="Helical" evidence="1">
    <location>
        <begin position="34"/>
        <end position="59"/>
    </location>
</feature>
<dbReference type="InterPro" id="IPR014710">
    <property type="entry name" value="RmlC-like_jellyroll"/>
</dbReference>
<dbReference type="PANTHER" id="PTHR45689">
    <property type="entry name" value="I[[H]] CHANNEL, ISOFORM E"/>
    <property type="match status" value="1"/>
</dbReference>
<keyword evidence="1" id="KW-0812">Transmembrane</keyword>
<dbReference type="PROSITE" id="PS50042">
    <property type="entry name" value="CNMP_BINDING_3"/>
    <property type="match status" value="2"/>
</dbReference>